<proteinExistence type="predicted"/>
<organism evidence="1 2">
    <name type="scientific">Acrocarpospora corrugata</name>
    <dbReference type="NCBI Taxonomy" id="35763"/>
    <lineage>
        <taxon>Bacteria</taxon>
        <taxon>Bacillati</taxon>
        <taxon>Actinomycetota</taxon>
        <taxon>Actinomycetes</taxon>
        <taxon>Streptosporangiales</taxon>
        <taxon>Streptosporangiaceae</taxon>
        <taxon>Acrocarpospora</taxon>
    </lineage>
</organism>
<dbReference type="EMBL" id="BLAD01000049">
    <property type="protein sequence ID" value="GES01291.1"/>
    <property type="molecule type" value="Genomic_DNA"/>
</dbReference>
<dbReference type="AlphaFoldDB" id="A0A5M3W2C8"/>
<dbReference type="RefSeq" id="WP_155337581.1">
    <property type="nucleotide sequence ID" value="NZ_BAAABN010000032.1"/>
</dbReference>
<reference evidence="1 2" key="1">
    <citation type="submission" date="2019-10" db="EMBL/GenBank/DDBJ databases">
        <title>Whole genome shotgun sequence of Acrocarpospora corrugata NBRC 13972.</title>
        <authorList>
            <person name="Ichikawa N."/>
            <person name="Kimura A."/>
            <person name="Kitahashi Y."/>
            <person name="Komaki H."/>
            <person name="Oguchi A."/>
        </authorList>
    </citation>
    <scope>NUCLEOTIDE SEQUENCE [LARGE SCALE GENOMIC DNA]</scope>
    <source>
        <strain evidence="1 2">NBRC 13972</strain>
    </source>
</reference>
<sequence>MSDIVYGEQYKQTGSSSSMIINKSGGVSRGELDAAVLELRAFVAQLTRDGAVSADGSVTDPAAVVTAVESQPSRLKALGTAIAGGAKDAVLSVVKDGVAAMIVALVGRM</sequence>
<gene>
    <name evidence="1" type="ORF">Acor_33550</name>
</gene>
<protein>
    <submittedName>
        <fullName evidence="1">Uncharacterized protein</fullName>
    </submittedName>
</protein>
<dbReference type="OrthoDB" id="4256052at2"/>
<evidence type="ECO:0000313" key="2">
    <source>
        <dbReference type="Proteomes" id="UP000334990"/>
    </source>
</evidence>
<keyword evidence="2" id="KW-1185">Reference proteome</keyword>
<name>A0A5M3W2C8_9ACTN</name>
<dbReference type="Proteomes" id="UP000334990">
    <property type="component" value="Unassembled WGS sequence"/>
</dbReference>
<evidence type="ECO:0000313" key="1">
    <source>
        <dbReference type="EMBL" id="GES01291.1"/>
    </source>
</evidence>
<accession>A0A5M3W2C8</accession>
<comment type="caution">
    <text evidence="1">The sequence shown here is derived from an EMBL/GenBank/DDBJ whole genome shotgun (WGS) entry which is preliminary data.</text>
</comment>